<evidence type="ECO:0000256" key="1">
    <source>
        <dbReference type="SAM" id="MobiDB-lite"/>
    </source>
</evidence>
<keyword evidence="3" id="KW-1185">Reference proteome</keyword>
<dbReference type="Proteomes" id="UP001497497">
    <property type="component" value="Unassembled WGS sequence"/>
</dbReference>
<reference evidence="2 3" key="1">
    <citation type="submission" date="2024-04" db="EMBL/GenBank/DDBJ databases">
        <authorList>
            <consortium name="Genoscope - CEA"/>
            <person name="William W."/>
        </authorList>
    </citation>
    <scope>NUCLEOTIDE SEQUENCE [LARGE SCALE GENOMIC DNA]</scope>
</reference>
<sequence>MDIFYIALSNIPSSYNEELMTEYIEGTLDVDVVNVKIIERMALFSISQNIQDFEVAARMIKQESREGHEMKLFLVKARAKNAVVIYDIKPTLDVSSLKKYIKQEYTNVQGSVSSFRICLKHNLGFVHFKVGSDRLVNKLLSKKRHTISATIKFEPFFYNFHDVIEKELNLLNHEEGNQCYQEDNPRDYETYSKQISEGWKDYQVLMEGLSDQGVEGNVGNHSSIESLSDQELEGNVGNHSSSESLSDQELEGNVGNHSSIESLSDQDKEGNVGIQSSSECLSDQASSKWTHREDQSSGNNSNKDGEKFNAAECEDLKCFTNLLFENSLKNQNRKYCGGKAISFGSTESGDSNGNIGDINITDTKLAGINLIAQCCTPLKQYGNFIPCTLKTGLNDRKAQTMSEAHYLLMKKHFGSFMNSTVHYNSEFKSAVIEGKKTEVVERYQKLLFDLKKIKT</sequence>
<name>A0AAV2IM30_LYMST</name>
<evidence type="ECO:0000313" key="3">
    <source>
        <dbReference type="Proteomes" id="UP001497497"/>
    </source>
</evidence>
<dbReference type="AlphaFoldDB" id="A0AAV2IM30"/>
<gene>
    <name evidence="2" type="ORF">GSLYS_00021565001</name>
</gene>
<proteinExistence type="predicted"/>
<accession>A0AAV2IM30</accession>
<evidence type="ECO:0008006" key="4">
    <source>
        <dbReference type="Google" id="ProtNLM"/>
    </source>
</evidence>
<evidence type="ECO:0000313" key="2">
    <source>
        <dbReference type="EMBL" id="CAL1548248.1"/>
    </source>
</evidence>
<protein>
    <recommendedName>
        <fullName evidence="4">RRM domain-containing protein</fullName>
    </recommendedName>
</protein>
<organism evidence="2 3">
    <name type="scientific">Lymnaea stagnalis</name>
    <name type="common">Great pond snail</name>
    <name type="synonym">Helix stagnalis</name>
    <dbReference type="NCBI Taxonomy" id="6523"/>
    <lineage>
        <taxon>Eukaryota</taxon>
        <taxon>Metazoa</taxon>
        <taxon>Spiralia</taxon>
        <taxon>Lophotrochozoa</taxon>
        <taxon>Mollusca</taxon>
        <taxon>Gastropoda</taxon>
        <taxon>Heterobranchia</taxon>
        <taxon>Euthyneura</taxon>
        <taxon>Panpulmonata</taxon>
        <taxon>Hygrophila</taxon>
        <taxon>Lymnaeoidea</taxon>
        <taxon>Lymnaeidae</taxon>
        <taxon>Lymnaea</taxon>
    </lineage>
</organism>
<feature type="non-terminal residue" evidence="2">
    <location>
        <position position="455"/>
    </location>
</feature>
<feature type="compositionally biased region" description="Polar residues" evidence="1">
    <location>
        <begin position="273"/>
        <end position="288"/>
    </location>
</feature>
<feature type="region of interest" description="Disordered" evidence="1">
    <location>
        <begin position="227"/>
        <end position="305"/>
    </location>
</feature>
<comment type="caution">
    <text evidence="2">The sequence shown here is derived from an EMBL/GenBank/DDBJ whole genome shotgun (WGS) entry which is preliminary data.</text>
</comment>
<dbReference type="EMBL" id="CAXITT010001238">
    <property type="protein sequence ID" value="CAL1548248.1"/>
    <property type="molecule type" value="Genomic_DNA"/>
</dbReference>